<dbReference type="OrthoDB" id="430207at2759"/>
<dbReference type="AlphaFoldDB" id="A0A5A7NYQ8"/>
<accession>A0A5A7NYQ8</accession>
<reference evidence="2" key="1">
    <citation type="journal article" date="2019" name="Curr. Biol.">
        <title>Genome Sequence of Striga asiatica Provides Insight into the Evolution of Plant Parasitism.</title>
        <authorList>
            <person name="Yoshida S."/>
            <person name="Kim S."/>
            <person name="Wafula E.K."/>
            <person name="Tanskanen J."/>
            <person name="Kim Y.M."/>
            <person name="Honaas L."/>
            <person name="Yang Z."/>
            <person name="Spallek T."/>
            <person name="Conn C.E."/>
            <person name="Ichihashi Y."/>
            <person name="Cheong K."/>
            <person name="Cui S."/>
            <person name="Der J.P."/>
            <person name="Gundlach H."/>
            <person name="Jiao Y."/>
            <person name="Hori C."/>
            <person name="Ishida J.K."/>
            <person name="Kasahara H."/>
            <person name="Kiba T."/>
            <person name="Kim M.S."/>
            <person name="Koo N."/>
            <person name="Laohavisit A."/>
            <person name="Lee Y.H."/>
            <person name="Lumba S."/>
            <person name="McCourt P."/>
            <person name="Mortimer J.C."/>
            <person name="Mutuku J.M."/>
            <person name="Nomura T."/>
            <person name="Sasaki-Sekimoto Y."/>
            <person name="Seto Y."/>
            <person name="Wang Y."/>
            <person name="Wakatake T."/>
            <person name="Sakakibara H."/>
            <person name="Demura T."/>
            <person name="Yamaguchi S."/>
            <person name="Yoneyama K."/>
            <person name="Manabe R.I."/>
            <person name="Nelson D.C."/>
            <person name="Schulman A.H."/>
            <person name="Timko M.P."/>
            <person name="dePamphilis C.W."/>
            <person name="Choi D."/>
            <person name="Shirasu K."/>
        </authorList>
    </citation>
    <scope>NUCLEOTIDE SEQUENCE [LARGE SCALE GENOMIC DNA]</scope>
    <source>
        <strain evidence="2">cv. UVA1</strain>
    </source>
</reference>
<proteinExistence type="predicted"/>
<evidence type="ECO:0000313" key="2">
    <source>
        <dbReference type="Proteomes" id="UP000325081"/>
    </source>
</evidence>
<comment type="caution">
    <text evidence="1">The sequence shown here is derived from an EMBL/GenBank/DDBJ whole genome shotgun (WGS) entry which is preliminary data.</text>
</comment>
<sequence>MAALHLANLITKSCLRRPLASFCRAPKSYLNAQSRIFGAGYRRRRPPVLRCLVVPGSGLCNLVFALFEFRAAAEQVVVLEAPAPEGLVVVVEVVVVEVVAVEEMVRVCFHGLLRFAELSTFLCKFVMRVVRPRRKTSRRYLSLLAKHPVITKAITSAFLTLVGDMICQVDFLLHVIKSIHGLKTDDVCFHFESQLLVIDQVPSLDVKRTFLFTLLGLVFVFE</sequence>
<keyword evidence="2" id="KW-1185">Reference proteome</keyword>
<evidence type="ECO:0000313" key="1">
    <source>
        <dbReference type="EMBL" id="GER25602.1"/>
    </source>
</evidence>
<dbReference type="Proteomes" id="UP000325081">
    <property type="component" value="Unassembled WGS sequence"/>
</dbReference>
<name>A0A5A7NYQ8_STRAF</name>
<protein>
    <submittedName>
        <fullName evidence="1">Peroxisomal membrane 22 kDa family protein</fullName>
    </submittedName>
</protein>
<gene>
    <name evidence="1" type="ORF">STAS_01198</name>
</gene>
<dbReference type="EMBL" id="BKCP01000336">
    <property type="protein sequence ID" value="GER25602.1"/>
    <property type="molecule type" value="Genomic_DNA"/>
</dbReference>
<organism evidence="1 2">
    <name type="scientific">Striga asiatica</name>
    <name type="common">Asiatic witchweed</name>
    <name type="synonym">Buchnera asiatica</name>
    <dbReference type="NCBI Taxonomy" id="4170"/>
    <lineage>
        <taxon>Eukaryota</taxon>
        <taxon>Viridiplantae</taxon>
        <taxon>Streptophyta</taxon>
        <taxon>Embryophyta</taxon>
        <taxon>Tracheophyta</taxon>
        <taxon>Spermatophyta</taxon>
        <taxon>Magnoliopsida</taxon>
        <taxon>eudicotyledons</taxon>
        <taxon>Gunneridae</taxon>
        <taxon>Pentapetalae</taxon>
        <taxon>asterids</taxon>
        <taxon>lamiids</taxon>
        <taxon>Lamiales</taxon>
        <taxon>Orobanchaceae</taxon>
        <taxon>Buchnereae</taxon>
        <taxon>Striga</taxon>
    </lineage>
</organism>